<keyword evidence="5 13" id="KW-0347">Helicase</keyword>
<evidence type="ECO:0000259" key="15">
    <source>
        <dbReference type="PROSITE" id="PS51198"/>
    </source>
</evidence>
<gene>
    <name evidence="13" type="primary">addA</name>
    <name evidence="17" type="ORF">SAMN05216249_1177</name>
</gene>
<dbReference type="PANTHER" id="PTHR11070">
    <property type="entry name" value="UVRD / RECB / PCRA DNA HELICASE FAMILY MEMBER"/>
    <property type="match status" value="1"/>
</dbReference>
<keyword evidence="4 13" id="KW-0378">Hydrolase</keyword>
<keyword evidence="10 13" id="KW-0413">Isomerase</keyword>
<dbReference type="InterPro" id="IPR011604">
    <property type="entry name" value="PDDEXK-like_dom_sf"/>
</dbReference>
<keyword evidence="3 13" id="KW-0227">DNA damage</keyword>
<dbReference type="Gene3D" id="3.40.50.300">
    <property type="entry name" value="P-loop containing nucleotide triphosphate hydrolases"/>
    <property type="match status" value="3"/>
</dbReference>
<feature type="binding site" evidence="14">
    <location>
        <begin position="22"/>
        <end position="29"/>
    </location>
    <ligand>
        <name>ATP</name>
        <dbReference type="ChEBI" id="CHEBI:30616"/>
    </ligand>
</feature>
<dbReference type="GO" id="GO:0003690">
    <property type="term" value="F:double-stranded DNA binding"/>
    <property type="evidence" value="ECO:0007669"/>
    <property type="project" value="UniProtKB-UniRule"/>
</dbReference>
<dbReference type="GO" id="GO:0033202">
    <property type="term" value="C:DNA helicase complex"/>
    <property type="evidence" value="ECO:0007669"/>
    <property type="project" value="TreeGrafter"/>
</dbReference>
<evidence type="ECO:0000256" key="8">
    <source>
        <dbReference type="ARBA" id="ARBA00023125"/>
    </source>
</evidence>
<evidence type="ECO:0000256" key="5">
    <source>
        <dbReference type="ARBA" id="ARBA00022806"/>
    </source>
</evidence>
<dbReference type="GO" id="GO:0000724">
    <property type="term" value="P:double-strand break repair via homologous recombination"/>
    <property type="evidence" value="ECO:0007669"/>
    <property type="project" value="UniProtKB-UniRule"/>
</dbReference>
<keyword evidence="8 13" id="KW-0238">DNA-binding</keyword>
<keyword evidence="2 13" id="KW-0547">Nucleotide-binding</keyword>
<evidence type="ECO:0000256" key="12">
    <source>
        <dbReference type="ARBA" id="ARBA00048988"/>
    </source>
</evidence>
<dbReference type="Proteomes" id="UP000198838">
    <property type="component" value="Unassembled WGS sequence"/>
</dbReference>
<evidence type="ECO:0000256" key="1">
    <source>
        <dbReference type="ARBA" id="ARBA00022722"/>
    </source>
</evidence>
<evidence type="ECO:0000256" key="13">
    <source>
        <dbReference type="HAMAP-Rule" id="MF_01451"/>
    </source>
</evidence>
<evidence type="ECO:0000256" key="6">
    <source>
        <dbReference type="ARBA" id="ARBA00022839"/>
    </source>
</evidence>
<dbReference type="InterPro" id="IPR014016">
    <property type="entry name" value="UvrD-like_ATP-bd"/>
</dbReference>
<reference evidence="17 18" key="1">
    <citation type="submission" date="2016-10" db="EMBL/GenBank/DDBJ databases">
        <authorList>
            <person name="de Groot N.N."/>
        </authorList>
    </citation>
    <scope>NUCLEOTIDE SEQUENCE [LARGE SCALE GENOMIC DNA]</scope>
    <source>
        <strain evidence="17 18">DSM 5522</strain>
    </source>
</reference>
<evidence type="ECO:0000256" key="11">
    <source>
        <dbReference type="ARBA" id="ARBA00034617"/>
    </source>
</evidence>
<dbReference type="Pfam" id="PF13361">
    <property type="entry name" value="UvrD_C"/>
    <property type="match status" value="1"/>
</dbReference>
<name>A0A1I0ZRE6_9FIRM</name>
<proteinExistence type="inferred from homology"/>
<organism evidence="17 18">
    <name type="scientific">Acetitomaculum ruminis DSM 5522</name>
    <dbReference type="NCBI Taxonomy" id="1120918"/>
    <lineage>
        <taxon>Bacteria</taxon>
        <taxon>Bacillati</taxon>
        <taxon>Bacillota</taxon>
        <taxon>Clostridia</taxon>
        <taxon>Lachnospirales</taxon>
        <taxon>Lachnospiraceae</taxon>
        <taxon>Acetitomaculum</taxon>
    </lineage>
</organism>
<dbReference type="InterPro" id="IPR014017">
    <property type="entry name" value="DNA_helicase_UvrD-like_C"/>
</dbReference>
<dbReference type="Pfam" id="PF00580">
    <property type="entry name" value="UvrD-helicase"/>
    <property type="match status" value="1"/>
</dbReference>
<evidence type="ECO:0000256" key="4">
    <source>
        <dbReference type="ARBA" id="ARBA00022801"/>
    </source>
</evidence>
<dbReference type="FunFam" id="3.40.50.300:FF:001236">
    <property type="entry name" value="ATP-dependent helicase/nuclease subunit A"/>
    <property type="match status" value="1"/>
</dbReference>
<evidence type="ECO:0000256" key="14">
    <source>
        <dbReference type="PROSITE-ProRule" id="PRU00560"/>
    </source>
</evidence>
<dbReference type="Gene3D" id="3.90.320.10">
    <property type="match status" value="1"/>
</dbReference>
<dbReference type="EC" id="5.6.2.4" evidence="13"/>
<dbReference type="SUPFAM" id="SSF52540">
    <property type="entry name" value="P-loop containing nucleoside triphosphate hydrolases"/>
    <property type="match status" value="1"/>
</dbReference>
<dbReference type="PROSITE" id="PS51217">
    <property type="entry name" value="UVRD_HELICASE_CTER"/>
    <property type="match status" value="1"/>
</dbReference>
<keyword evidence="7 13" id="KW-0067">ATP-binding</keyword>
<dbReference type="Gene3D" id="1.10.274.50">
    <property type="match status" value="1"/>
</dbReference>
<feature type="domain" description="UvrD-like helicase C-terminal" evidence="16">
    <location>
        <begin position="495"/>
        <end position="861"/>
    </location>
</feature>
<feature type="domain" description="UvrD-like helicase ATP-binding" evidence="15">
    <location>
        <begin position="1"/>
        <end position="468"/>
    </location>
</feature>
<evidence type="ECO:0000256" key="3">
    <source>
        <dbReference type="ARBA" id="ARBA00022763"/>
    </source>
</evidence>
<keyword evidence="6 13" id="KW-0269">Exonuclease</keyword>
<dbReference type="GO" id="GO:0005829">
    <property type="term" value="C:cytosol"/>
    <property type="evidence" value="ECO:0007669"/>
    <property type="project" value="TreeGrafter"/>
</dbReference>
<comment type="function">
    <text evidence="13">The heterodimer acts as both an ATP-dependent DNA helicase and an ATP-dependent, dual-direction single-stranded exonuclease. Recognizes the chi site generating a DNA molecule suitable for the initiation of homologous recombination. The AddA nuclease domain is required for chi fragment generation; this subunit has the helicase and 3' -&gt; 5' nuclease activities.</text>
</comment>
<keyword evidence="9 13" id="KW-0234">DNA repair</keyword>
<accession>A0A1I0ZRE6</accession>
<evidence type="ECO:0000256" key="7">
    <source>
        <dbReference type="ARBA" id="ARBA00022840"/>
    </source>
</evidence>
<evidence type="ECO:0000259" key="16">
    <source>
        <dbReference type="PROSITE" id="PS51217"/>
    </source>
</evidence>
<dbReference type="EMBL" id="FOJY01000017">
    <property type="protein sequence ID" value="SFB28071.1"/>
    <property type="molecule type" value="Genomic_DNA"/>
</dbReference>
<dbReference type="GO" id="GO:0043138">
    <property type="term" value="F:3'-5' DNA helicase activity"/>
    <property type="evidence" value="ECO:0007669"/>
    <property type="project" value="UniProtKB-UniRule"/>
</dbReference>
<evidence type="ECO:0000256" key="2">
    <source>
        <dbReference type="ARBA" id="ARBA00022741"/>
    </source>
</evidence>
<sequence>MGWTKDQQKVINARDCSILVSAAAGSGKTAVLVERIIKLITDKENPVDVDRLLVVTFTKAAATEMKERIIIALEKAIEEDPFNDHLQRQITLINNAKITTIDSFCYFVVNNYFHYINLDPDFKIADETEVKLLKEDAVSNVLEEYYKNKNEDFIEFVEAFATGKSDNNLKEKIVKMFDFAGSHINPLKWLDECLNAYDFESFEDFKKSDTLKECFNYFQKRLSEAKRYNKMAKKVCERDDGPKYYLEALEDDSDFYESLEKSKDISDFLQKIEKIDYKTLSRKKAPNQSEEAKNLAKAFRDASKKAINDKIKKDYCNHSLIEYYEYEKKCKNYAKVLINLVKDFTKEFSNLKAARNLLDYNDIEHFALNILLDKENNPTPCALELRGAFYEILIDEYQDSNEVQDSLLHSISTEDEGKNNVFMVGDVKQSIYRFRMSKPDLFMEKYNSYSLEEAPFRRIDLKMNFRSRKEVLNSINFFFEQIMHKEVGNVEYDKNSALYVGNADYKECKAGNNTTEIWLINNDENFLQDNEIYKDNNEIEALAIAKRIKEMVEGENPLIVTDKITKELRPARYKDFAVLYRSINSIGELVLTTFLNAGVPAKLDTSTGYFNAYEVKLLLSLLSVIDNVRQDIPLCATMSSPMGDFTEKELAIIRLAYKDESFFYQAVLKVAGRQFDYKIPDEKAKETNAVENEEVLEDKEFIEFEKGDRLLNQVINLEKTPDKEISKEDILQKELEALGGIIGENDWLLLKEKVKKFLEKIEDYSRAATFMRVNELINYILDDSGFLNIIQAMPSGNLRVLNVKMLIQKAVEYEKTSYKGLFNFNRYIEKLQKYEIDFGEADSGGKKDDNVKIISIHKSKGLEFPVVIVANLGKKFNKMNTRDSILLHDKKGLAMNYVDTKNRIKYKTLSYKNLSNKIQEEDYGEELRVLYVALTRAKEKLILSIFNKDMDKYISKHKDAVLNDKKAFLDHEILNAASMGDWLIRAAFRHPTAKAYLLKHGEEVEGYPYEFDENDSCDLKFTDIFIYDIFAENMEESIEKMDKYAHFKKLDFNMDYGYKDMFKEKINYLYPFKNMITMKSKFSVSEIKKAHMVDEEGEEIFKEEVPLPYIPDFVEKKGENIGAIRGNAYHRILELLDFSKVCDKESISAQIKTMIENNLLEEEESKLVRLDDLITLFESDLGGRMIKAFERGDLVKENPFVMGKPASQINPDCEEDEIVLIQGIIDVFLYENDEIVLIDYKTDNVRSPKELVDRYTTQMDLYKTALENVTGKNVKECILYSFKLNNAIKL</sequence>
<comment type="catalytic activity">
    <reaction evidence="12 13">
        <text>ATP + H2O = ADP + phosphate + H(+)</text>
        <dbReference type="Rhea" id="RHEA:13065"/>
        <dbReference type="ChEBI" id="CHEBI:15377"/>
        <dbReference type="ChEBI" id="CHEBI:15378"/>
        <dbReference type="ChEBI" id="CHEBI:30616"/>
        <dbReference type="ChEBI" id="CHEBI:43474"/>
        <dbReference type="ChEBI" id="CHEBI:456216"/>
        <dbReference type="EC" id="5.6.2.4"/>
    </reaction>
</comment>
<dbReference type="HAMAP" id="MF_01451">
    <property type="entry name" value="AddA"/>
    <property type="match status" value="1"/>
</dbReference>
<dbReference type="GO" id="GO:0008408">
    <property type="term" value="F:3'-5' exonuclease activity"/>
    <property type="evidence" value="ECO:0007669"/>
    <property type="project" value="UniProtKB-UniRule"/>
</dbReference>
<dbReference type="InterPro" id="IPR027417">
    <property type="entry name" value="P-loop_NTPase"/>
</dbReference>
<dbReference type="SUPFAM" id="SSF52980">
    <property type="entry name" value="Restriction endonuclease-like"/>
    <property type="match status" value="1"/>
</dbReference>
<evidence type="ECO:0000313" key="17">
    <source>
        <dbReference type="EMBL" id="SFB28071.1"/>
    </source>
</evidence>
<dbReference type="InterPro" id="IPR038726">
    <property type="entry name" value="PDDEXK_AddAB-type"/>
</dbReference>
<dbReference type="PROSITE" id="PS51198">
    <property type="entry name" value="UVRD_HELICASE_ATP_BIND"/>
    <property type="match status" value="1"/>
</dbReference>
<dbReference type="RefSeq" id="WP_092873564.1">
    <property type="nucleotide sequence ID" value="NZ_FOJY01000017.1"/>
</dbReference>
<dbReference type="PANTHER" id="PTHR11070:SF48">
    <property type="entry name" value="ATP-DEPENDENT HELICASE_NUCLEASE SUBUNIT A"/>
    <property type="match status" value="1"/>
</dbReference>
<comment type="subunit">
    <text evidence="13">Heterodimer of AddA and AddB/RexB.</text>
</comment>
<keyword evidence="1 13" id="KW-0540">Nuclease</keyword>
<evidence type="ECO:0000256" key="9">
    <source>
        <dbReference type="ARBA" id="ARBA00023204"/>
    </source>
</evidence>
<dbReference type="InterPro" id="IPR011335">
    <property type="entry name" value="Restrct_endonuc-II-like"/>
</dbReference>
<keyword evidence="18" id="KW-1185">Reference proteome</keyword>
<protein>
    <recommendedName>
        <fullName evidence="13">ATP-dependent helicase/nuclease subunit A</fullName>
        <ecNumber evidence="13">3.1.-.-</ecNumber>
        <ecNumber evidence="13">5.6.2.4</ecNumber>
    </recommendedName>
    <alternativeName>
        <fullName evidence="13">ATP-dependent helicase/nuclease AddA</fullName>
    </alternativeName>
    <alternativeName>
        <fullName evidence="13">DNA 3'-5' helicase AddA</fullName>
    </alternativeName>
</protein>
<dbReference type="Pfam" id="PF12705">
    <property type="entry name" value="PDDEXK_1"/>
    <property type="match status" value="1"/>
</dbReference>
<dbReference type="OrthoDB" id="9810135at2"/>
<dbReference type="InterPro" id="IPR000212">
    <property type="entry name" value="DNA_helicase_UvrD/REP"/>
</dbReference>
<evidence type="ECO:0000256" key="10">
    <source>
        <dbReference type="ARBA" id="ARBA00023235"/>
    </source>
</evidence>
<comment type="catalytic activity">
    <reaction evidence="11 13">
        <text>Couples ATP hydrolysis with the unwinding of duplex DNA by translocating in the 3'-5' direction.</text>
        <dbReference type="EC" id="5.6.2.4"/>
    </reaction>
</comment>
<dbReference type="STRING" id="1120918.SAMN05216249_1177"/>
<dbReference type="GO" id="GO:0005524">
    <property type="term" value="F:ATP binding"/>
    <property type="evidence" value="ECO:0007669"/>
    <property type="project" value="UniProtKB-UniRule"/>
</dbReference>
<comment type="similarity">
    <text evidence="13">Belongs to the helicase family. AddA subfamily.</text>
</comment>
<evidence type="ECO:0000313" key="18">
    <source>
        <dbReference type="Proteomes" id="UP000198838"/>
    </source>
</evidence>
<dbReference type="InterPro" id="IPR014152">
    <property type="entry name" value="AddA"/>
</dbReference>
<comment type="cofactor">
    <cofactor evidence="13">
        <name>Mg(2+)</name>
        <dbReference type="ChEBI" id="CHEBI:18420"/>
    </cofactor>
</comment>
<dbReference type="GO" id="GO:0016887">
    <property type="term" value="F:ATP hydrolysis activity"/>
    <property type="evidence" value="ECO:0007669"/>
    <property type="project" value="RHEA"/>
</dbReference>
<dbReference type="EC" id="3.1.-.-" evidence="13"/>